<dbReference type="EMBL" id="BJFL01000004">
    <property type="protein sequence ID" value="GDY29662.1"/>
    <property type="molecule type" value="Genomic_DNA"/>
</dbReference>
<keyword evidence="2" id="KW-0732">Signal</keyword>
<evidence type="ECO:0000313" key="4">
    <source>
        <dbReference type="Proteomes" id="UP000298860"/>
    </source>
</evidence>
<protein>
    <recommendedName>
        <fullName evidence="5">DUF2961 domain-containing protein</fullName>
    </recommendedName>
</protein>
<gene>
    <name evidence="3" type="ORF">GTS_12950</name>
</gene>
<dbReference type="RefSeq" id="WP_225978137.1">
    <property type="nucleotide sequence ID" value="NZ_BJFL01000004.1"/>
</dbReference>
<feature type="signal peptide" evidence="2">
    <location>
        <begin position="1"/>
        <end position="43"/>
    </location>
</feature>
<proteinExistence type="predicted"/>
<dbReference type="InterPro" id="IPR021345">
    <property type="entry name" value="DUF2961"/>
</dbReference>
<evidence type="ECO:0000256" key="2">
    <source>
        <dbReference type="SAM" id="SignalP"/>
    </source>
</evidence>
<sequence length="863" mass="91716">MRGTHTSGHRARRRGVTRGIGFLPMLGVAVLIMATALAAPACAAAPPAVTTAAVTLSPGPTGWASYRHLDALAQLRSGEQTRQFSSFDRTGGNDDGFDGAYSCLRITDGCVIAERSGAGEISSIWFTRDYGVVRATGWIRIELDGETVLNAQLQDVVDGRLGAPFVWPLVGNGDDTAGGAVIKVPMPYRHSMRVTVQHNPDFYHVDYRVFASGDGVSTFDPGDRAQDVVDRLRAFGLRDPKPAAAGARTSRVVTDVPVGATRRVADITGSGRITQIRLQLPQVSVSPRAGDDGRAFGAGGGSAFTVRIDPANTGVRLVRRFDPMIGNQRATVFVDGQPVGTWSGGPAQPGGSWDVQTLELPASLTAGKSVLHVANRFVSSDLDVNEFRYDVHSRVGGEWTRTDVMDLGPGHPGAEQAHGYTITAPTWQGSRVYRYSWIDPATVSRSDAVLDGAHLRITFDGRTTVDAPIGEFFGTGLGKYDVMNLMSSVDGAADGWYTSWWPMPYGAHATVELVNGSGVPVNGAVVEVTSAADSSVGTDLRTGTIGYFNATHRRGVPATGSDYTFLDTAGTGVFYGVTHSMRGLISANSAVADNQPKSLAEVNRRAYLEGDERVFVDGAASPAWHGTGTEDFYESGWYFRDGTTYEMPLAGNPAYELDGDGCANDCTGAYRLMVGDAVSFATGLRFGIEHGPVDDAPADYSSTAYWYGQPAVTLRQTDLVDPTDPAGRSLHGYSAQGETSGQLTSTYEGDDRAVPVTRAVTAATGPIRFTVTVDPGNSGLRLTRTGDQNQAYQSADVFVDGRLAGTWLEPLGNQHSRWLDDSFEIPASLTAGKGSVQVWLNPVGGAPAWSASQYRVLSRVGPA</sequence>
<evidence type="ECO:0000313" key="3">
    <source>
        <dbReference type="EMBL" id="GDY29662.1"/>
    </source>
</evidence>
<evidence type="ECO:0008006" key="5">
    <source>
        <dbReference type="Google" id="ProtNLM"/>
    </source>
</evidence>
<comment type="caution">
    <text evidence="3">The sequence shown here is derived from an EMBL/GenBank/DDBJ whole genome shotgun (WGS) entry which is preliminary data.</text>
</comment>
<feature type="region of interest" description="Disordered" evidence="1">
    <location>
        <begin position="728"/>
        <end position="747"/>
    </location>
</feature>
<dbReference type="Gene3D" id="2.60.120.1390">
    <property type="match status" value="3"/>
</dbReference>
<reference evidence="4" key="1">
    <citation type="submission" date="2019-04" db="EMBL/GenBank/DDBJ databases">
        <title>Draft genome sequence of Pseudonocardiaceae bacterium SL3-2-4.</title>
        <authorList>
            <person name="Ningsih F."/>
            <person name="Yokota A."/>
            <person name="Sakai Y."/>
            <person name="Nanatani K."/>
            <person name="Yabe S."/>
            <person name="Oetari A."/>
            <person name="Sjamsuridzal W."/>
        </authorList>
    </citation>
    <scope>NUCLEOTIDE SEQUENCE [LARGE SCALE GENOMIC DNA]</scope>
    <source>
        <strain evidence="4">SL3-2-4</strain>
    </source>
</reference>
<name>A0A4D4J3K6_9PSEU</name>
<organism evidence="3 4">
    <name type="scientific">Gandjariella thermophila</name>
    <dbReference type="NCBI Taxonomy" id="1931992"/>
    <lineage>
        <taxon>Bacteria</taxon>
        <taxon>Bacillati</taxon>
        <taxon>Actinomycetota</taxon>
        <taxon>Actinomycetes</taxon>
        <taxon>Pseudonocardiales</taxon>
        <taxon>Pseudonocardiaceae</taxon>
        <taxon>Gandjariella</taxon>
    </lineage>
</organism>
<evidence type="ECO:0000256" key="1">
    <source>
        <dbReference type="SAM" id="MobiDB-lite"/>
    </source>
</evidence>
<accession>A0A4D4J3K6</accession>
<feature type="chain" id="PRO_5039509979" description="DUF2961 domain-containing protein" evidence="2">
    <location>
        <begin position="44"/>
        <end position="863"/>
    </location>
</feature>
<keyword evidence="4" id="KW-1185">Reference proteome</keyword>
<dbReference type="AlphaFoldDB" id="A0A4D4J3K6"/>
<feature type="compositionally biased region" description="Polar residues" evidence="1">
    <location>
        <begin position="736"/>
        <end position="747"/>
    </location>
</feature>
<dbReference type="Pfam" id="PF11175">
    <property type="entry name" value="DUF2961"/>
    <property type="match status" value="1"/>
</dbReference>
<dbReference type="Proteomes" id="UP000298860">
    <property type="component" value="Unassembled WGS sequence"/>
</dbReference>